<dbReference type="AlphaFoldDB" id="A0A1R4H6H7"/>
<protein>
    <submittedName>
        <fullName evidence="9">Rhomboid family protein</fullName>
    </submittedName>
</protein>
<feature type="transmembrane region" description="Helical" evidence="7">
    <location>
        <begin position="158"/>
        <end position="180"/>
    </location>
</feature>
<dbReference type="Gene3D" id="1.20.1540.10">
    <property type="entry name" value="Rhomboid-like"/>
    <property type="match status" value="1"/>
</dbReference>
<evidence type="ECO:0000259" key="8">
    <source>
        <dbReference type="Pfam" id="PF01694"/>
    </source>
</evidence>
<feature type="transmembrane region" description="Helical" evidence="7">
    <location>
        <begin position="72"/>
        <end position="94"/>
    </location>
</feature>
<organism evidence="9 10">
    <name type="scientific">Crenothrix polyspora</name>
    <dbReference type="NCBI Taxonomy" id="360316"/>
    <lineage>
        <taxon>Bacteria</taxon>
        <taxon>Pseudomonadati</taxon>
        <taxon>Pseudomonadota</taxon>
        <taxon>Gammaproteobacteria</taxon>
        <taxon>Methylococcales</taxon>
        <taxon>Crenotrichaceae</taxon>
        <taxon>Crenothrix</taxon>
    </lineage>
</organism>
<evidence type="ECO:0000256" key="2">
    <source>
        <dbReference type="ARBA" id="ARBA00022475"/>
    </source>
</evidence>
<accession>A0A1R4H6H7</accession>
<feature type="transmembrane region" description="Helical" evidence="7">
    <location>
        <begin position="200"/>
        <end position="218"/>
    </location>
</feature>
<dbReference type="GO" id="GO:0004252">
    <property type="term" value="F:serine-type endopeptidase activity"/>
    <property type="evidence" value="ECO:0007669"/>
    <property type="project" value="InterPro"/>
</dbReference>
<evidence type="ECO:0000256" key="7">
    <source>
        <dbReference type="SAM" id="Phobius"/>
    </source>
</evidence>
<evidence type="ECO:0000256" key="3">
    <source>
        <dbReference type="ARBA" id="ARBA00022519"/>
    </source>
</evidence>
<evidence type="ECO:0000256" key="1">
    <source>
        <dbReference type="ARBA" id="ARBA00004141"/>
    </source>
</evidence>
<dbReference type="PANTHER" id="PTHR43066">
    <property type="entry name" value="RHOMBOID-RELATED PROTEIN"/>
    <property type="match status" value="1"/>
</dbReference>
<evidence type="ECO:0000256" key="4">
    <source>
        <dbReference type="ARBA" id="ARBA00022692"/>
    </source>
</evidence>
<keyword evidence="4 7" id="KW-0812">Transmembrane</keyword>
<dbReference type="RefSeq" id="WP_087143132.1">
    <property type="nucleotide sequence ID" value="NZ_FUKI01000096.1"/>
</dbReference>
<gene>
    <name evidence="9" type="ORF">CRENPOLYSF1_220022</name>
</gene>
<keyword evidence="10" id="KW-1185">Reference proteome</keyword>
<evidence type="ECO:0000313" key="9">
    <source>
        <dbReference type="EMBL" id="SJM91852.1"/>
    </source>
</evidence>
<keyword evidence="3" id="KW-0997">Cell inner membrane</keyword>
<dbReference type="SUPFAM" id="SSF144091">
    <property type="entry name" value="Rhomboid-like"/>
    <property type="match status" value="1"/>
</dbReference>
<comment type="subcellular location">
    <subcellularLocation>
        <location evidence="1">Membrane</location>
        <topology evidence="1">Multi-pass membrane protein</topology>
    </subcellularLocation>
</comment>
<sequence>MIPIRDTAPCYSRPYVTWGLMAIWVIVFGSMKLMPDELSIRLLNVYGMVPIRYSSVRWAAAANLPFDYYFSFVSNLFLHGGWTHLVVNLLFMYIFGDNVEDRMGKLSFIVFYLVCGFFASILQWYFDPMLAIPVVGASGAIAGVLAAYFFLYPLERVILFLFPILVPVPAIAFLGIWMMIQLHDATTSVLFEGGTVDVAWWAHIGGFIAGCLLYRFFLKAQQDDKSRW</sequence>
<dbReference type="InterPro" id="IPR035952">
    <property type="entry name" value="Rhomboid-like_sf"/>
</dbReference>
<dbReference type="GO" id="GO:0016020">
    <property type="term" value="C:membrane"/>
    <property type="evidence" value="ECO:0007669"/>
    <property type="project" value="UniProtKB-SubCell"/>
</dbReference>
<name>A0A1R4H6H7_9GAMM</name>
<dbReference type="PANTHER" id="PTHR43066:SF26">
    <property type="entry name" value="RHOMBOID PROTEASE GLPG"/>
    <property type="match status" value="1"/>
</dbReference>
<feature type="transmembrane region" description="Helical" evidence="7">
    <location>
        <begin position="15"/>
        <end position="31"/>
    </location>
</feature>
<evidence type="ECO:0000256" key="5">
    <source>
        <dbReference type="ARBA" id="ARBA00022989"/>
    </source>
</evidence>
<evidence type="ECO:0000313" key="10">
    <source>
        <dbReference type="Proteomes" id="UP000195667"/>
    </source>
</evidence>
<dbReference type="Pfam" id="PF01694">
    <property type="entry name" value="Rhomboid"/>
    <property type="match status" value="1"/>
</dbReference>
<keyword evidence="6 7" id="KW-0472">Membrane</keyword>
<evidence type="ECO:0000256" key="6">
    <source>
        <dbReference type="ARBA" id="ARBA00023136"/>
    </source>
</evidence>
<dbReference type="Proteomes" id="UP000195667">
    <property type="component" value="Unassembled WGS sequence"/>
</dbReference>
<dbReference type="EMBL" id="FUKI01000096">
    <property type="protein sequence ID" value="SJM91852.1"/>
    <property type="molecule type" value="Genomic_DNA"/>
</dbReference>
<reference evidence="10" key="1">
    <citation type="submission" date="2017-02" db="EMBL/GenBank/DDBJ databases">
        <authorList>
            <person name="Daims H."/>
        </authorList>
    </citation>
    <scope>NUCLEOTIDE SEQUENCE [LARGE SCALE GENOMIC DNA]</scope>
</reference>
<feature type="transmembrane region" description="Helical" evidence="7">
    <location>
        <begin position="106"/>
        <end position="126"/>
    </location>
</feature>
<keyword evidence="2" id="KW-1003">Cell membrane</keyword>
<feature type="transmembrane region" description="Helical" evidence="7">
    <location>
        <begin position="132"/>
        <end position="151"/>
    </location>
</feature>
<dbReference type="OrthoDB" id="9814037at2"/>
<proteinExistence type="predicted"/>
<keyword evidence="5 7" id="KW-1133">Transmembrane helix</keyword>
<dbReference type="InterPro" id="IPR022764">
    <property type="entry name" value="Peptidase_S54_rhomboid_dom"/>
</dbReference>
<feature type="domain" description="Peptidase S54 rhomboid" evidence="8">
    <location>
        <begin position="69"/>
        <end position="218"/>
    </location>
</feature>